<keyword evidence="3" id="KW-1185">Reference proteome</keyword>
<dbReference type="SUPFAM" id="SSF53254">
    <property type="entry name" value="Phosphoglycerate mutase-like"/>
    <property type="match status" value="1"/>
</dbReference>
<evidence type="ECO:0000256" key="1">
    <source>
        <dbReference type="SAM" id="Phobius"/>
    </source>
</evidence>
<dbReference type="InterPro" id="IPR013078">
    <property type="entry name" value="His_Pase_superF_clade-1"/>
</dbReference>
<accession>A0A6I5RSB7</accession>
<dbReference type="AlphaFoldDB" id="A0A6I5RSB7"/>
<dbReference type="Proteomes" id="UP000471751">
    <property type="component" value="Unassembled WGS sequence"/>
</dbReference>
<proteinExistence type="predicted"/>
<feature type="transmembrane region" description="Helical" evidence="1">
    <location>
        <begin position="21"/>
        <end position="46"/>
    </location>
</feature>
<dbReference type="SMART" id="SM00855">
    <property type="entry name" value="PGAM"/>
    <property type="match status" value="1"/>
</dbReference>
<gene>
    <name evidence="2" type="ORF">G3O07_14300</name>
</gene>
<name>A0A6I5RSB7_9PSED</name>
<reference evidence="2 3" key="1">
    <citation type="submission" date="2020-02" db="EMBL/GenBank/DDBJ databases">
        <title>Broccoli isolated Pseudomonas sp.</title>
        <authorList>
            <person name="Fujikawa T."/>
            <person name="Sawada H."/>
        </authorList>
    </citation>
    <scope>NUCLEOTIDE SEQUENCE [LARGE SCALE GENOMIC DNA]</scope>
    <source>
        <strain evidence="2 3">JCM 32154</strain>
    </source>
</reference>
<evidence type="ECO:0000313" key="3">
    <source>
        <dbReference type="Proteomes" id="UP000471751"/>
    </source>
</evidence>
<dbReference type="EMBL" id="JAAHBT010000146">
    <property type="protein sequence ID" value="NES10635.1"/>
    <property type="molecule type" value="Genomic_DNA"/>
</dbReference>
<dbReference type="Gene3D" id="3.40.50.1240">
    <property type="entry name" value="Phosphoglycerate mutase-like"/>
    <property type="match status" value="1"/>
</dbReference>
<comment type="caution">
    <text evidence="2">The sequence shown here is derived from an EMBL/GenBank/DDBJ whole genome shotgun (WGS) entry which is preliminary data.</text>
</comment>
<dbReference type="Pfam" id="PF00300">
    <property type="entry name" value="His_Phos_1"/>
    <property type="match status" value="1"/>
</dbReference>
<evidence type="ECO:0000313" key="2">
    <source>
        <dbReference type="EMBL" id="NES10635.1"/>
    </source>
</evidence>
<dbReference type="RefSeq" id="WP_163937070.1">
    <property type="nucleotide sequence ID" value="NZ_BMQU01000002.1"/>
</dbReference>
<protein>
    <submittedName>
        <fullName evidence="2">Histidine phosphatase family protein</fullName>
    </submittedName>
</protein>
<keyword evidence="1" id="KW-0472">Membrane</keyword>
<keyword evidence="1" id="KW-1133">Transmembrane helix</keyword>
<keyword evidence="1" id="KW-0812">Transmembrane</keyword>
<sequence>MMLHAVIGRAEALPLAVRRKYARLLMLAGGLMVTAIVGALAVWFLVWSHVPDLSVNGAMAKAGVYESWKRGEVIVLIRHAERCDRSKAPCLGAPEGITVNGSQAAVQVGKGLKTLGLAQTDIFASPLLRTQQTADWIVGHSVATQDWLKLCGKGFASDVLEHKTPNRNLVLITHSGCIDQFERQQNVPGGERSFAYAQALFVSVSDKGQPRILGSISADEWQKVEQQVRN</sequence>
<dbReference type="CDD" id="cd07040">
    <property type="entry name" value="HP"/>
    <property type="match status" value="1"/>
</dbReference>
<dbReference type="InterPro" id="IPR029033">
    <property type="entry name" value="His_PPase_superfam"/>
</dbReference>
<organism evidence="2 3">
    <name type="scientific">Pseudomonas laurentiana</name>
    <dbReference type="NCBI Taxonomy" id="2364649"/>
    <lineage>
        <taxon>Bacteria</taxon>
        <taxon>Pseudomonadati</taxon>
        <taxon>Pseudomonadota</taxon>
        <taxon>Gammaproteobacteria</taxon>
        <taxon>Pseudomonadales</taxon>
        <taxon>Pseudomonadaceae</taxon>
        <taxon>Pseudomonas</taxon>
    </lineage>
</organism>